<dbReference type="PANTHER" id="PTHR16305">
    <property type="entry name" value="TESTICULAR SOLUBLE ADENYLYL CYCLASE"/>
    <property type="match status" value="1"/>
</dbReference>
<dbReference type="RefSeq" id="WP_062154344.1">
    <property type="nucleotide sequence ID" value="NZ_CP012373.2"/>
</dbReference>
<organism evidence="5 6">
    <name type="scientific">Beggiatoa leptomitoformis</name>
    <dbReference type="NCBI Taxonomy" id="288004"/>
    <lineage>
        <taxon>Bacteria</taxon>
        <taxon>Pseudomonadati</taxon>
        <taxon>Pseudomonadota</taxon>
        <taxon>Gammaproteobacteria</taxon>
        <taxon>Thiotrichales</taxon>
        <taxon>Thiotrichaceae</taxon>
        <taxon>Beggiatoa</taxon>
    </lineage>
</organism>
<dbReference type="GO" id="GO:0009190">
    <property type="term" value="P:cyclic nucleotide biosynthetic process"/>
    <property type="evidence" value="ECO:0007669"/>
    <property type="project" value="InterPro"/>
</dbReference>
<accession>A0A2N9YEK8</accession>
<dbReference type="GO" id="GO:0004016">
    <property type="term" value="F:adenylate cyclase activity"/>
    <property type="evidence" value="ECO:0007669"/>
    <property type="project" value="UniProtKB-ARBA"/>
</dbReference>
<evidence type="ECO:0000256" key="3">
    <source>
        <dbReference type="SAM" id="Coils"/>
    </source>
</evidence>
<evidence type="ECO:0000256" key="1">
    <source>
        <dbReference type="ARBA" id="ARBA00022741"/>
    </source>
</evidence>
<name>A0A2N9YEK8_9GAMM</name>
<dbReference type="InterPro" id="IPR029787">
    <property type="entry name" value="Nucleotide_cyclase"/>
</dbReference>
<dbReference type="EMBL" id="CP018889">
    <property type="protein sequence ID" value="AUI68789.1"/>
    <property type="molecule type" value="Genomic_DNA"/>
</dbReference>
<dbReference type="STRING" id="288004.AL038_15485"/>
<dbReference type="InterPro" id="IPR027417">
    <property type="entry name" value="P-loop_NTPase"/>
</dbReference>
<evidence type="ECO:0000313" key="5">
    <source>
        <dbReference type="EMBL" id="AUI68789.1"/>
    </source>
</evidence>
<gene>
    <name evidence="5" type="ORF">BLE401_08770</name>
</gene>
<dbReference type="Pfam" id="PF13181">
    <property type="entry name" value="TPR_8"/>
    <property type="match status" value="1"/>
</dbReference>
<dbReference type="InterPro" id="IPR003593">
    <property type="entry name" value="AAA+_ATPase"/>
</dbReference>
<dbReference type="SUPFAM" id="SSF55073">
    <property type="entry name" value="Nucleotide cyclase"/>
    <property type="match status" value="2"/>
</dbReference>
<keyword evidence="2" id="KW-0067">ATP-binding</keyword>
<dbReference type="Pfam" id="PF00211">
    <property type="entry name" value="Guanylate_cyc"/>
    <property type="match status" value="1"/>
</dbReference>
<sequence>MSSTSLQTLISYTPTLVQRHYAMQPNWQPTPHAEHLHAVSLFIDIYGLTPLAEQLLEQGSAGYTSLTNLLNVYIGHIIDIITEHGGEVLKFSGDALLVLWPVGVTGKDLTTVARRAAFCALELQAWQQTNPPAALPQLSTNNPFTHIGQAALTGLSLRILLDAGDIWSATVGGAEGQWELFVAGAPLLRLSTAQRYVQPNEVIIAPTAWQSLQRHCKGEILENHYIRLDSINRPLKPRYAPTIELLPETADCLRRYISPIILARLDIGQTHQLAELQQVSVLFLNIEGLDYHKSTVLTHIQDALYELQQTVLHFSGQIIQFLINDSGTLFIAAWGVSLDNDTTITDSIEKNAFYAIQSAQTMRIILHDQQLRGSIGISTGQVFCGNRGNAKRCHFDLIGMTMQRAAHLMQAAHDTIFCDSASYRASQAFLDFEPLPALQLPASTITIPVYRPLTRKKGSPHHPFHTDMIGRRQERQFLTRQLQTFQQGENGNTILIEAEEGLGKTLLCEDLLQQIGLPSLVCLYGSASATEKAAHIANNPYGIWRQLFNALLNYEMAGARVRGQPAEAPEVSAEFKMAAILGRLQSKPALLSRLPLLNIILSLNLPDNKLTSQMQGKVREENTQTLICALLKDILRRSKNRYLIIIDDIHLLDSASYALLYHVSRQVQPLLLILTSLPITPITGEKQNSQTTDYAQSLSQYSGTRHLRLKPLNIQETHALACRRLGVTRFTIDINDWLYAKTNGNPLLIEELAYTLQATTALRNIDGICHVSPTLHHELQTKTTQTILQKVIAERITQLPSPQQLTLETASVMGQTFNLNTLHGIYPIVIEKAELLKQLENLQKNLFTAQYEYRRYRADKNSYYLFKHTRVQQAAYQQLSSTYCIKIHHSLATWYETLYADNLTPYYPVLAHHWANANVLEKAIFYLEKAGEHAFRHYANKEAIHFFRQAITFDEKQAVMHSSSTQQAKWALYIGEAYFNLGQFTESRQFLKKALKALKEPLPQTRIGLSISLCQQICVQAWHLLFPIRLQTISTADSEHLLQTAQIYERLSSIAWIEQNVLLGLQTELKSLNLAENAQQSSAVLIKSYANLCLATGGFALNSLAELYSKRTTNHHIVPNGQILFLLSIHDLRQGRWQLSQAQLLQALLLAERVGDSRQQMENLNQLFWLHYFQAEWSEAIKKARSVYAIAHQQNDIQARVWGLCGQALGYLRLGELDNAIECLKSVQAMPSEEMKVTEATIVCGVLGLVYSQQGLTQKAIQMATKTAHLLAKQLPNTTDIAESYASVAQLYLQQWENAPNLSAKEYDAFSELSKRACRAFTRYANVFPILKSRAYLWEGLYAWLSGHSKRAHQHWQYSLEQAQLFNLPYEKALAHYEIARHLLITHPQRDYHLKEAQQGFTQLQAKYDMVRVKKLWKNEDTQ</sequence>
<dbReference type="InterPro" id="IPR041664">
    <property type="entry name" value="AAA_16"/>
</dbReference>
<proteinExistence type="predicted"/>
<dbReference type="OrthoDB" id="9816555at2"/>
<dbReference type="SUPFAM" id="SSF52540">
    <property type="entry name" value="P-loop containing nucleoside triphosphate hydrolases"/>
    <property type="match status" value="1"/>
</dbReference>
<keyword evidence="3" id="KW-0175">Coiled coil</keyword>
<reference evidence="6" key="1">
    <citation type="submission" date="2016-12" db="EMBL/GenBank/DDBJ databases">
        <title>Complete Genome Sequence of Beggiatoa leptomitiformis D-401.</title>
        <authorList>
            <person name="Fomenkov A."/>
            <person name="Vincze T."/>
            <person name="Grabovich M."/>
            <person name="Anton B.P."/>
            <person name="Dubinina G."/>
            <person name="Orlova M."/>
            <person name="Belousova E."/>
            <person name="Roberts R.J."/>
        </authorList>
    </citation>
    <scope>NUCLEOTIDE SEQUENCE [LARGE SCALE GENOMIC DNA]</scope>
    <source>
        <strain evidence="6">D-401</strain>
    </source>
</reference>
<feature type="domain" description="Guanylate cyclase" evidence="4">
    <location>
        <begin position="39"/>
        <end position="181"/>
    </location>
</feature>
<dbReference type="CDD" id="cd07302">
    <property type="entry name" value="CHD"/>
    <property type="match status" value="2"/>
</dbReference>
<dbReference type="SUPFAM" id="SSF48452">
    <property type="entry name" value="TPR-like"/>
    <property type="match status" value="2"/>
</dbReference>
<dbReference type="SMART" id="SM00028">
    <property type="entry name" value="TPR"/>
    <property type="match status" value="4"/>
</dbReference>
<dbReference type="Gene3D" id="3.40.50.300">
    <property type="entry name" value="P-loop containing nucleotide triphosphate hydrolases"/>
    <property type="match status" value="1"/>
</dbReference>
<dbReference type="InterPro" id="IPR001054">
    <property type="entry name" value="A/G_cyclase"/>
</dbReference>
<dbReference type="Gene3D" id="1.25.40.10">
    <property type="entry name" value="Tetratricopeptide repeat domain"/>
    <property type="match status" value="2"/>
</dbReference>
<dbReference type="InterPro" id="IPR019734">
    <property type="entry name" value="TPR_rpt"/>
</dbReference>
<keyword evidence="1" id="KW-0547">Nucleotide-binding</keyword>
<evidence type="ECO:0000259" key="4">
    <source>
        <dbReference type="PROSITE" id="PS50125"/>
    </source>
</evidence>
<keyword evidence="6" id="KW-1185">Reference proteome</keyword>
<feature type="domain" description="Guanylate cyclase" evidence="4">
    <location>
        <begin position="280"/>
        <end position="409"/>
    </location>
</feature>
<dbReference type="GO" id="GO:0005524">
    <property type="term" value="F:ATP binding"/>
    <property type="evidence" value="ECO:0007669"/>
    <property type="project" value="UniProtKB-KW"/>
</dbReference>
<evidence type="ECO:0000313" key="6">
    <source>
        <dbReference type="Proteomes" id="UP000234271"/>
    </source>
</evidence>
<dbReference type="GO" id="GO:0035556">
    <property type="term" value="P:intracellular signal transduction"/>
    <property type="evidence" value="ECO:0007669"/>
    <property type="project" value="InterPro"/>
</dbReference>
<dbReference type="Proteomes" id="UP000234271">
    <property type="component" value="Chromosome"/>
</dbReference>
<protein>
    <submittedName>
        <fullName evidence="5">AAA family ATPase</fullName>
    </submittedName>
</protein>
<dbReference type="Gene3D" id="3.30.70.1230">
    <property type="entry name" value="Nucleotide cyclase"/>
    <property type="match status" value="2"/>
</dbReference>
<dbReference type="PANTHER" id="PTHR16305:SF28">
    <property type="entry name" value="GUANYLATE CYCLASE DOMAIN-CONTAINING PROTEIN"/>
    <property type="match status" value="1"/>
</dbReference>
<dbReference type="SMART" id="SM00382">
    <property type="entry name" value="AAA"/>
    <property type="match status" value="1"/>
</dbReference>
<dbReference type="Pfam" id="PF13191">
    <property type="entry name" value="AAA_16"/>
    <property type="match status" value="1"/>
</dbReference>
<evidence type="ECO:0000256" key="2">
    <source>
        <dbReference type="ARBA" id="ARBA00022840"/>
    </source>
</evidence>
<dbReference type="PROSITE" id="PS50125">
    <property type="entry name" value="GUANYLATE_CYCLASE_2"/>
    <property type="match status" value="2"/>
</dbReference>
<dbReference type="GO" id="GO:0005737">
    <property type="term" value="C:cytoplasm"/>
    <property type="evidence" value="ECO:0007669"/>
    <property type="project" value="TreeGrafter"/>
</dbReference>
<dbReference type="KEGG" id="blep:AL038_15485"/>
<feature type="coiled-coil region" evidence="3">
    <location>
        <begin position="832"/>
        <end position="859"/>
    </location>
</feature>
<dbReference type="InterPro" id="IPR011990">
    <property type="entry name" value="TPR-like_helical_dom_sf"/>
</dbReference>